<evidence type="ECO:0000313" key="3">
    <source>
        <dbReference type="EMBL" id="ACB51334.1"/>
    </source>
</evidence>
<gene>
    <name evidence="3" type="ordered locus">cce_1984</name>
</gene>
<accession>B1X1A5</accession>
<protein>
    <recommendedName>
        <fullName evidence="2">Putative restriction endonuclease domain-containing protein</fullName>
    </recommendedName>
</protein>
<sequence>MITTSNLSQQTEQNHEIIFPQGDFWSDEPPLETYLHLTQIILLLKSLEWLWQDREDYFAAGNLTIYYSPKQKTSEFFRGPDFFVVLGTPRNPNRKSWVVWEEDGKYPNVIIEILSDSTAETDRGEKKQIYQDTFRTPDYFWFDPYTLEFQGFTIISGTYQPIEPNDQGWLWSEQLQLYLGIYEEKLRYFTSEGELVPSPEEAASQAENKLIQERQQKELALQKIEQLQERLRQLGINPDET</sequence>
<reference evidence="3 4" key="1">
    <citation type="journal article" date="2008" name="Proc. Natl. Acad. Sci. U.S.A.">
        <title>The genome of Cyanothece 51142, a unicellular diazotrophic cyanobacterium important in the marine nitrogen cycle.</title>
        <authorList>
            <person name="Welsh E.A."/>
            <person name="Liberton M."/>
            <person name="Stoeckel J."/>
            <person name="Loh T."/>
            <person name="Elvitigala T."/>
            <person name="Wang C."/>
            <person name="Wollam A."/>
            <person name="Fulton R.S."/>
            <person name="Clifton S.W."/>
            <person name="Jacobs J.M."/>
            <person name="Aurora R."/>
            <person name="Ghosh B.K."/>
            <person name="Sherman L.A."/>
            <person name="Smith R.D."/>
            <person name="Wilson R.K."/>
            <person name="Pakrasi H.B."/>
        </authorList>
    </citation>
    <scope>NUCLEOTIDE SEQUENCE [LARGE SCALE GENOMIC DNA]</scope>
    <source>
        <strain evidence="4">ATCC 51142 / BH68</strain>
    </source>
</reference>
<keyword evidence="1" id="KW-0175">Coiled coil</keyword>
<dbReference type="STRING" id="43989.cce_1984"/>
<keyword evidence="4" id="KW-1185">Reference proteome</keyword>
<dbReference type="EMBL" id="CP000806">
    <property type="protein sequence ID" value="ACB51334.1"/>
    <property type="molecule type" value="Genomic_DNA"/>
</dbReference>
<dbReference type="CDD" id="cd06260">
    <property type="entry name" value="DUF820-like"/>
    <property type="match status" value="1"/>
</dbReference>
<dbReference type="HOGENOM" id="CLU_075279_1_0_3"/>
<dbReference type="InterPro" id="IPR011335">
    <property type="entry name" value="Restrct_endonuc-II-like"/>
</dbReference>
<dbReference type="AlphaFoldDB" id="B1X1A5"/>
<feature type="domain" description="Putative restriction endonuclease" evidence="2">
    <location>
        <begin position="10"/>
        <end position="177"/>
    </location>
</feature>
<evidence type="ECO:0000313" key="4">
    <source>
        <dbReference type="Proteomes" id="UP000001203"/>
    </source>
</evidence>
<dbReference type="OrthoDB" id="557157at2"/>
<dbReference type="eggNOG" id="COG4636">
    <property type="taxonomic scope" value="Bacteria"/>
</dbReference>
<evidence type="ECO:0000259" key="2">
    <source>
        <dbReference type="Pfam" id="PF05685"/>
    </source>
</evidence>
<organism evidence="3 4">
    <name type="scientific">Crocosphaera subtropica (strain ATCC 51142 / BH68)</name>
    <name type="common">Cyanothece sp. (strain ATCC 51142)</name>
    <dbReference type="NCBI Taxonomy" id="43989"/>
    <lineage>
        <taxon>Bacteria</taxon>
        <taxon>Bacillati</taxon>
        <taxon>Cyanobacteriota</taxon>
        <taxon>Cyanophyceae</taxon>
        <taxon>Oscillatoriophycideae</taxon>
        <taxon>Chroococcales</taxon>
        <taxon>Aphanothecaceae</taxon>
        <taxon>Crocosphaera</taxon>
        <taxon>Crocosphaera subtropica</taxon>
    </lineage>
</organism>
<dbReference type="Gene3D" id="3.90.1570.10">
    <property type="entry name" value="tt1808, chain A"/>
    <property type="match status" value="1"/>
</dbReference>
<dbReference type="Proteomes" id="UP000001203">
    <property type="component" value="Chromosome circular"/>
</dbReference>
<dbReference type="Pfam" id="PF05685">
    <property type="entry name" value="Uma2"/>
    <property type="match status" value="1"/>
</dbReference>
<feature type="coiled-coil region" evidence="1">
    <location>
        <begin position="203"/>
        <end position="237"/>
    </location>
</feature>
<dbReference type="InterPro" id="IPR012296">
    <property type="entry name" value="Nuclease_put_TT1808"/>
</dbReference>
<evidence type="ECO:0000256" key="1">
    <source>
        <dbReference type="SAM" id="Coils"/>
    </source>
</evidence>
<name>B1X1A5_CROS5</name>
<dbReference type="PANTHER" id="PTHR33352:SF3">
    <property type="entry name" value="SLR1612 PROTEIN"/>
    <property type="match status" value="1"/>
</dbReference>
<dbReference type="InterPro" id="IPR008538">
    <property type="entry name" value="Uma2"/>
</dbReference>
<proteinExistence type="predicted"/>
<dbReference type="KEGG" id="cyt:cce_1984"/>
<dbReference type="PANTHER" id="PTHR33352">
    <property type="entry name" value="SLR1095 PROTEIN"/>
    <property type="match status" value="1"/>
</dbReference>
<dbReference type="RefSeq" id="WP_009545788.1">
    <property type="nucleotide sequence ID" value="NC_010546.1"/>
</dbReference>
<dbReference type="SUPFAM" id="SSF52980">
    <property type="entry name" value="Restriction endonuclease-like"/>
    <property type="match status" value="1"/>
</dbReference>